<proteinExistence type="predicted"/>
<dbReference type="InterPro" id="IPR059112">
    <property type="entry name" value="CysZ/EI24"/>
</dbReference>
<evidence type="ECO:0000256" key="4">
    <source>
        <dbReference type="ARBA" id="ARBA00023136"/>
    </source>
</evidence>
<name>A0AAW3TSM3_9SPHN</name>
<comment type="subcellular location">
    <subcellularLocation>
        <location evidence="1">Membrane</location>
        <topology evidence="1">Multi-pass membrane protein</topology>
    </subcellularLocation>
</comment>
<feature type="transmembrane region" description="Helical" evidence="5">
    <location>
        <begin position="45"/>
        <end position="67"/>
    </location>
</feature>
<evidence type="ECO:0000256" key="5">
    <source>
        <dbReference type="SAM" id="Phobius"/>
    </source>
</evidence>
<keyword evidence="2 5" id="KW-0812">Transmembrane</keyword>
<feature type="transmembrane region" description="Helical" evidence="5">
    <location>
        <begin position="208"/>
        <end position="230"/>
    </location>
</feature>
<sequence>MAPVTCQPLTPSIARATPRSMLRAFTLSLGQLGDAAILRVLAKSLALTVAIFVLLGLALFGGLHAAFADLGAALGDGLAGALTVVVFVVAAWLLFRVVAIAVIGLFGDAIVAAVEARHYPAAHAEARDVGFVRSGRMALASAVRALGINLVMTPVYLALLFTAIGPAIAFFLVNGWLLGRDLGDMVASRHMDDATMRGWRKATRGQRFVLGLAVAGLFVVPLANLFAPILGAAMATHLFHGGRGGHA</sequence>
<comment type="caution">
    <text evidence="6">The sequence shown here is derived from an EMBL/GenBank/DDBJ whole genome shotgun (WGS) entry which is preliminary data.</text>
</comment>
<organism evidence="6 7">
    <name type="scientific">Sphingomonas aquatilis</name>
    <dbReference type="NCBI Taxonomy" id="93063"/>
    <lineage>
        <taxon>Bacteria</taxon>
        <taxon>Pseudomonadati</taxon>
        <taxon>Pseudomonadota</taxon>
        <taxon>Alphaproteobacteria</taxon>
        <taxon>Sphingomonadales</taxon>
        <taxon>Sphingomonadaceae</taxon>
        <taxon>Sphingomonas</taxon>
    </lineage>
</organism>
<reference evidence="6 7" key="1">
    <citation type="submission" date="2020-08" db="EMBL/GenBank/DDBJ databases">
        <title>Genomic Encyclopedia of Type Strains, Phase IV (KMG-IV): sequencing the most valuable type-strain genomes for metagenomic binning, comparative biology and taxonomic classification.</title>
        <authorList>
            <person name="Goeker M."/>
        </authorList>
    </citation>
    <scope>NUCLEOTIDE SEQUENCE [LARGE SCALE GENOMIC DNA]</scope>
    <source>
        <strain evidence="6 7">DSM 15581</strain>
    </source>
</reference>
<evidence type="ECO:0000313" key="7">
    <source>
        <dbReference type="Proteomes" id="UP000528945"/>
    </source>
</evidence>
<feature type="transmembrane region" description="Helical" evidence="5">
    <location>
        <begin position="155"/>
        <end position="179"/>
    </location>
</feature>
<dbReference type="EMBL" id="JACIDB010000007">
    <property type="protein sequence ID" value="MBB3876673.1"/>
    <property type="molecule type" value="Genomic_DNA"/>
</dbReference>
<dbReference type="Pfam" id="PF07264">
    <property type="entry name" value="EI24"/>
    <property type="match status" value="1"/>
</dbReference>
<dbReference type="AlphaFoldDB" id="A0AAW3TSM3"/>
<feature type="transmembrane region" description="Helical" evidence="5">
    <location>
        <begin position="79"/>
        <end position="106"/>
    </location>
</feature>
<evidence type="ECO:0000256" key="2">
    <source>
        <dbReference type="ARBA" id="ARBA00022692"/>
    </source>
</evidence>
<accession>A0AAW3TSM3</accession>
<protein>
    <submittedName>
        <fullName evidence="6">Uncharacterized protein involved in cysteine biosynthesis</fullName>
    </submittedName>
</protein>
<keyword evidence="3 5" id="KW-1133">Transmembrane helix</keyword>
<evidence type="ECO:0000256" key="1">
    <source>
        <dbReference type="ARBA" id="ARBA00004141"/>
    </source>
</evidence>
<dbReference type="Proteomes" id="UP000528945">
    <property type="component" value="Unassembled WGS sequence"/>
</dbReference>
<keyword evidence="7" id="KW-1185">Reference proteome</keyword>
<keyword evidence="4 5" id="KW-0472">Membrane</keyword>
<gene>
    <name evidence="6" type="ORF">GGR47_002932</name>
</gene>
<evidence type="ECO:0000313" key="6">
    <source>
        <dbReference type="EMBL" id="MBB3876673.1"/>
    </source>
</evidence>
<evidence type="ECO:0000256" key="3">
    <source>
        <dbReference type="ARBA" id="ARBA00022989"/>
    </source>
</evidence>